<name>A0A498RE20_9FIRM</name>
<evidence type="ECO:0000256" key="1">
    <source>
        <dbReference type="SAM" id="Phobius"/>
    </source>
</evidence>
<proteinExistence type="predicted"/>
<keyword evidence="3" id="KW-1185">Reference proteome</keyword>
<feature type="transmembrane region" description="Helical" evidence="1">
    <location>
        <begin position="7"/>
        <end position="31"/>
    </location>
</feature>
<dbReference type="AlphaFoldDB" id="A0A498RE20"/>
<protein>
    <recommendedName>
        <fullName evidence="4">Type iv pilin n-term methylation site gfxxxe</fullName>
    </recommendedName>
</protein>
<evidence type="ECO:0008006" key="4">
    <source>
        <dbReference type="Google" id="ProtNLM"/>
    </source>
</evidence>
<evidence type="ECO:0000313" key="2">
    <source>
        <dbReference type="EMBL" id="VBB09177.1"/>
    </source>
</evidence>
<keyword evidence="1" id="KW-0812">Transmembrane</keyword>
<sequence length="133" mass="14539">MVKSQKGFLLIDVLIGMLILTIALVSLAYAYTQSVRTSMGSRNYNQAVYLAQKTLEGLKTQDGSNAFSLPASIAPITSNGVQYTISLSENGGSMSEPLDANVIPVQVTVKWSEPSSTVQRSVSIENYYYYKKQ</sequence>
<gene>
    <name evidence="2" type="ORF">LUCI_4463</name>
</gene>
<dbReference type="EMBL" id="UPPP01000107">
    <property type="protein sequence ID" value="VBB09177.1"/>
    <property type="molecule type" value="Genomic_DNA"/>
</dbReference>
<keyword evidence="1" id="KW-1133">Transmembrane helix</keyword>
<dbReference type="Proteomes" id="UP000277811">
    <property type="component" value="Unassembled WGS sequence"/>
</dbReference>
<evidence type="ECO:0000313" key="3">
    <source>
        <dbReference type="Proteomes" id="UP000277811"/>
    </source>
</evidence>
<dbReference type="RefSeq" id="WP_122629998.1">
    <property type="nucleotide sequence ID" value="NZ_UPPP01000107.1"/>
</dbReference>
<keyword evidence="1" id="KW-0472">Membrane</keyword>
<reference evidence="2 3" key="1">
    <citation type="submission" date="2018-06" db="EMBL/GenBank/DDBJ databases">
        <authorList>
            <person name="Strepis N."/>
        </authorList>
    </citation>
    <scope>NUCLEOTIDE SEQUENCE [LARGE SCALE GENOMIC DNA]</scope>
    <source>
        <strain evidence="2">LUCI</strain>
    </source>
</reference>
<organism evidence="2 3">
    <name type="scientific">Lucifera butyrica</name>
    <dbReference type="NCBI Taxonomy" id="1351585"/>
    <lineage>
        <taxon>Bacteria</taxon>
        <taxon>Bacillati</taxon>
        <taxon>Bacillota</taxon>
        <taxon>Negativicutes</taxon>
        <taxon>Veillonellales</taxon>
        <taxon>Veillonellaceae</taxon>
        <taxon>Lucifera</taxon>
    </lineage>
</organism>
<dbReference type="OrthoDB" id="3063602at2"/>
<accession>A0A498RE20</accession>